<feature type="region of interest" description="Disordered" evidence="1">
    <location>
        <begin position="57"/>
        <end position="80"/>
    </location>
</feature>
<dbReference type="OrthoDB" id="971269at2"/>
<name>A0A327NNM5_9BACT</name>
<organism evidence="2 3">
    <name type="scientific">Spirosoma telluris</name>
    <dbReference type="NCBI Taxonomy" id="2183553"/>
    <lineage>
        <taxon>Bacteria</taxon>
        <taxon>Pseudomonadati</taxon>
        <taxon>Bacteroidota</taxon>
        <taxon>Cytophagia</taxon>
        <taxon>Cytophagales</taxon>
        <taxon>Cytophagaceae</taxon>
        <taxon>Spirosoma</taxon>
    </lineage>
</organism>
<protein>
    <submittedName>
        <fullName evidence="2">Uncharacterized protein</fullName>
    </submittedName>
</protein>
<keyword evidence="3" id="KW-1185">Reference proteome</keyword>
<proteinExistence type="predicted"/>
<dbReference type="EMBL" id="QLII01000001">
    <property type="protein sequence ID" value="RAI74228.1"/>
    <property type="molecule type" value="Genomic_DNA"/>
</dbReference>
<evidence type="ECO:0000256" key="1">
    <source>
        <dbReference type="SAM" id="MobiDB-lite"/>
    </source>
</evidence>
<sequence>MSMLIIFTLLLAITSYQIIIARREYAHKKQLEEKELKEKSISNQAMTKSETGHYAIAPGESLAPQLKPKHFRKTKAVNQS</sequence>
<gene>
    <name evidence="2" type="ORF">HMF3257_07630</name>
</gene>
<evidence type="ECO:0000313" key="2">
    <source>
        <dbReference type="EMBL" id="RAI74228.1"/>
    </source>
</evidence>
<dbReference type="Proteomes" id="UP000249016">
    <property type="component" value="Unassembled WGS sequence"/>
</dbReference>
<accession>A0A327NNM5</accession>
<comment type="caution">
    <text evidence="2">The sequence shown here is derived from an EMBL/GenBank/DDBJ whole genome shotgun (WGS) entry which is preliminary data.</text>
</comment>
<evidence type="ECO:0000313" key="3">
    <source>
        <dbReference type="Proteomes" id="UP000249016"/>
    </source>
</evidence>
<dbReference type="RefSeq" id="WP_111341114.1">
    <property type="nucleotide sequence ID" value="NZ_QLII01000001.1"/>
</dbReference>
<dbReference type="AlphaFoldDB" id="A0A327NNM5"/>
<reference evidence="2 3" key="1">
    <citation type="submission" date="2018-06" db="EMBL/GenBank/DDBJ databases">
        <title>Spirosoma sp. HMF3257 Genome sequencing and assembly.</title>
        <authorList>
            <person name="Kang H."/>
            <person name="Cha I."/>
            <person name="Kim H."/>
            <person name="Kang J."/>
            <person name="Joh K."/>
        </authorList>
    </citation>
    <scope>NUCLEOTIDE SEQUENCE [LARGE SCALE GENOMIC DNA]</scope>
    <source>
        <strain evidence="2 3">HMF3257</strain>
    </source>
</reference>
<feature type="compositionally biased region" description="Basic residues" evidence="1">
    <location>
        <begin position="67"/>
        <end position="80"/>
    </location>
</feature>